<dbReference type="Proteomes" id="UP000593892">
    <property type="component" value="Chromosome"/>
</dbReference>
<dbReference type="Gene3D" id="3.40.50.300">
    <property type="entry name" value="P-loop containing nucleotide triphosphate hydrolases"/>
    <property type="match status" value="1"/>
</dbReference>
<evidence type="ECO:0000313" key="2">
    <source>
        <dbReference type="EMBL" id="QOY86784.1"/>
    </source>
</evidence>
<dbReference type="EMBL" id="CP063849">
    <property type="protein sequence ID" value="QOY86784.1"/>
    <property type="molecule type" value="Genomic_DNA"/>
</dbReference>
<accession>A0A7S7SJ40</accession>
<evidence type="ECO:0000256" key="1">
    <source>
        <dbReference type="SAM" id="MobiDB-lite"/>
    </source>
</evidence>
<gene>
    <name evidence="2" type="ORF">IRI77_28975</name>
</gene>
<dbReference type="RefSeq" id="WP_194448453.1">
    <property type="nucleotide sequence ID" value="NZ_CP063849.1"/>
</dbReference>
<feature type="region of interest" description="Disordered" evidence="1">
    <location>
        <begin position="273"/>
        <end position="297"/>
    </location>
</feature>
<proteinExistence type="predicted"/>
<dbReference type="SUPFAM" id="SSF52540">
    <property type="entry name" value="P-loop containing nucleoside triphosphate hydrolases"/>
    <property type="match status" value="1"/>
</dbReference>
<protein>
    <recommendedName>
        <fullName evidence="4">Terminase</fullName>
    </recommendedName>
</protein>
<name>A0A7S7SJ40_PALFE</name>
<dbReference type="KEGG" id="pfer:IRI77_28975"/>
<reference evidence="2 3" key="1">
    <citation type="submission" date="2020-10" db="EMBL/GenBank/DDBJ databases">
        <title>Complete genome sequence of Paludibaculum fermentans P105T, a facultatively anaerobic acidobacterium capable of dissimilatory Fe(III) reduction.</title>
        <authorList>
            <person name="Dedysh S.N."/>
            <person name="Beletsky A.V."/>
            <person name="Kulichevskaya I.S."/>
            <person name="Mardanov A.V."/>
            <person name="Ravin N.V."/>
        </authorList>
    </citation>
    <scope>NUCLEOTIDE SEQUENCE [LARGE SCALE GENOMIC DNA]</scope>
    <source>
        <strain evidence="2 3">P105</strain>
    </source>
</reference>
<evidence type="ECO:0008006" key="4">
    <source>
        <dbReference type="Google" id="ProtNLM"/>
    </source>
</evidence>
<keyword evidence="3" id="KW-1185">Reference proteome</keyword>
<dbReference type="Pfam" id="PF03237">
    <property type="entry name" value="Terminase_6N"/>
    <property type="match status" value="1"/>
</dbReference>
<evidence type="ECO:0000313" key="3">
    <source>
        <dbReference type="Proteomes" id="UP000593892"/>
    </source>
</evidence>
<dbReference type="InterPro" id="IPR027417">
    <property type="entry name" value="P-loop_NTPase"/>
</dbReference>
<dbReference type="AlphaFoldDB" id="A0A7S7SJ40"/>
<sequence>MALMRWNDKTARLFRLLPLGSQAPAPSRAAAPPLPSQWVRDTFHFTPDPAQTAVLDTPARRVLLCCTRQWGKSTVTVLMALYHAFNAPESLTLCVSPALRQSRIFLQKAARFLRRAGVPYTRDPRDPLSLLLPNGSALIGLPAREGNIRGFDNVSFLILDEAAKIPDEVYTAVRPTRAVSDGRLWLLSTPAGQSGFFFREWHDPAAGWARFTVKATACPRIHPDFLAAERRALGEHDFAQEYLCEFRPSQHQLIPRDLIDHAVVPGETCFDEHDGALLSGPDPDAGSAASEWEEPAA</sequence>
<organism evidence="2 3">
    <name type="scientific">Paludibaculum fermentans</name>
    <dbReference type="NCBI Taxonomy" id="1473598"/>
    <lineage>
        <taxon>Bacteria</taxon>
        <taxon>Pseudomonadati</taxon>
        <taxon>Acidobacteriota</taxon>
        <taxon>Terriglobia</taxon>
        <taxon>Bryobacterales</taxon>
        <taxon>Bryobacteraceae</taxon>
        <taxon>Paludibaculum</taxon>
    </lineage>
</organism>